<keyword evidence="2 10" id="KW-0813">Transport</keyword>
<keyword evidence="15" id="KW-1185">Reference proteome</keyword>
<evidence type="ECO:0000256" key="8">
    <source>
        <dbReference type="ARBA" id="ARBA00023170"/>
    </source>
</evidence>
<dbReference type="PROSITE" id="PS52016">
    <property type="entry name" value="TONB_DEPENDENT_REC_3"/>
    <property type="match status" value="1"/>
</dbReference>
<evidence type="ECO:0000313" key="14">
    <source>
        <dbReference type="EMBL" id="MCL9809733.1"/>
    </source>
</evidence>
<feature type="domain" description="TonB-dependent receptor plug" evidence="13">
    <location>
        <begin position="114"/>
        <end position="217"/>
    </location>
</feature>
<evidence type="ECO:0000256" key="3">
    <source>
        <dbReference type="ARBA" id="ARBA00022452"/>
    </source>
</evidence>
<dbReference type="EMBL" id="JAMLJM010000008">
    <property type="protein sequence ID" value="MCL9809733.1"/>
    <property type="molecule type" value="Genomic_DNA"/>
</dbReference>
<evidence type="ECO:0000259" key="13">
    <source>
        <dbReference type="Pfam" id="PF07715"/>
    </source>
</evidence>
<keyword evidence="8 14" id="KW-0675">Receptor</keyword>
<dbReference type="Gene3D" id="2.170.130.10">
    <property type="entry name" value="TonB-dependent receptor, plug domain"/>
    <property type="match status" value="1"/>
</dbReference>
<evidence type="ECO:0000256" key="2">
    <source>
        <dbReference type="ARBA" id="ARBA00022448"/>
    </source>
</evidence>
<organism evidence="14 15">
    <name type="scientific">Flavobacterium luminosum</name>
    <dbReference type="NCBI Taxonomy" id="2949086"/>
    <lineage>
        <taxon>Bacteria</taxon>
        <taxon>Pseudomonadati</taxon>
        <taxon>Bacteroidota</taxon>
        <taxon>Flavobacteriia</taxon>
        <taxon>Flavobacteriales</taxon>
        <taxon>Flavobacteriaceae</taxon>
        <taxon>Flavobacterium</taxon>
    </lineage>
</organism>
<name>A0ABT0TQG5_9FLAO</name>
<dbReference type="InterPro" id="IPR036942">
    <property type="entry name" value="Beta-barrel_TonB_sf"/>
</dbReference>
<dbReference type="InterPro" id="IPR037066">
    <property type="entry name" value="Plug_dom_sf"/>
</dbReference>
<evidence type="ECO:0000256" key="7">
    <source>
        <dbReference type="ARBA" id="ARBA00023136"/>
    </source>
</evidence>
<reference evidence="14 15" key="1">
    <citation type="submission" date="2022-05" db="EMBL/GenBank/DDBJ databases">
        <title>Flavobacterium sp., isolated from activated sludge.</title>
        <authorList>
            <person name="Ran Q."/>
        </authorList>
    </citation>
    <scope>NUCLEOTIDE SEQUENCE [LARGE SCALE GENOMIC DNA]</scope>
    <source>
        <strain evidence="14 15">HXWNR70</strain>
    </source>
</reference>
<dbReference type="Gene3D" id="2.60.40.1120">
    <property type="entry name" value="Carboxypeptidase-like, regulatory domain"/>
    <property type="match status" value="1"/>
</dbReference>
<dbReference type="Proteomes" id="UP001317191">
    <property type="component" value="Unassembled WGS sequence"/>
</dbReference>
<dbReference type="Pfam" id="PF07715">
    <property type="entry name" value="Plug"/>
    <property type="match status" value="1"/>
</dbReference>
<dbReference type="RefSeq" id="WP_250593174.1">
    <property type="nucleotide sequence ID" value="NZ_JAMLJM010000008.1"/>
</dbReference>
<keyword evidence="9 10" id="KW-0998">Cell outer membrane</keyword>
<dbReference type="InterPro" id="IPR000531">
    <property type="entry name" value="Beta-barrel_TonB"/>
</dbReference>
<dbReference type="InterPro" id="IPR008969">
    <property type="entry name" value="CarboxyPept-like_regulatory"/>
</dbReference>
<evidence type="ECO:0000256" key="9">
    <source>
        <dbReference type="ARBA" id="ARBA00023237"/>
    </source>
</evidence>
<dbReference type="PANTHER" id="PTHR30069">
    <property type="entry name" value="TONB-DEPENDENT OUTER MEMBRANE RECEPTOR"/>
    <property type="match status" value="1"/>
</dbReference>
<dbReference type="Gene3D" id="2.40.170.20">
    <property type="entry name" value="TonB-dependent receptor, beta-barrel domain"/>
    <property type="match status" value="1"/>
</dbReference>
<dbReference type="InterPro" id="IPR012910">
    <property type="entry name" value="Plug_dom"/>
</dbReference>
<sequence>MLLVAFVSATLNIFAQNRISGTVKDQENNKNLAGVSVYIADLKAGTTTDVNGNYEIKNLKRGTYLLEISFTGYEPIIEKITIAQDTVMDFVLSPAITELNELIITGVTRSTELRLSPVIVKAVDGNTLKQNSATNLIDGLRNIPGVNQITTGTGISKPTIRGLGYNRVITLNNGIRQEGQQWGDEHGIEIDENAVDRVEVVKGPGSLMYGSDGIAGVLNFLAPKALPIGEIKTQVSTNYQSNNNLIGYSLSNAGNKDGLQWLGRFSNKFAGNYQNAYDGKVFNSGFKELNGSLFLGINKRWGHSHLTVSSYNNTLNLVEGERDELGRFIYENANGDEVVASGNDYKGYKVGFPHQTINHLGVSSNNYFILNKGTINADFGFQNNKRREYENPAAPNEPALFFDLNTLNYNVRYNFEKSRGWETSVGIGGMWQSNTNRGEEFLIPAYNLFDAGAFLFTQKTFGKLTLAGGLRFDNRSMNSKELYLNEDEEPVQSTDPDAELKFSAFNKNYNGVSGSLGLSYQVDKNSTLKFNVSRGFRAPNSTELSANGRHEGTFRYLFGTPDLKSEISHQIDVAYFLNSKHITLELTPFVNFIQNYIYLEKLVAEDGTEIIPDPVDGAPAFQYTAGNATLVGGEIYLDIHPQPIEWLHLENSFSYVQATQSSQPESSKYLPFIPAPRYRGEIKAELRNVNRTFSNAYIKFGINHFFQQDKFFSAYGTETATPAYTLLSAGIGTNIKAFNRSDFMSLFISGENLADVAYQSHLSRLKYAPENPATGRMGVFNMGRNISVKLIMNF</sequence>
<evidence type="ECO:0000256" key="4">
    <source>
        <dbReference type="ARBA" id="ARBA00022692"/>
    </source>
</evidence>
<keyword evidence="5" id="KW-0732">Signal</keyword>
<dbReference type="SUPFAM" id="SSF56935">
    <property type="entry name" value="Porins"/>
    <property type="match status" value="1"/>
</dbReference>
<comment type="similarity">
    <text evidence="10 11">Belongs to the TonB-dependent receptor family.</text>
</comment>
<dbReference type="PANTHER" id="PTHR30069:SF29">
    <property type="entry name" value="HEMOGLOBIN AND HEMOGLOBIN-HAPTOGLOBIN-BINDING PROTEIN 1-RELATED"/>
    <property type="match status" value="1"/>
</dbReference>
<protein>
    <submittedName>
        <fullName evidence="14">TonB-dependent receptor</fullName>
    </submittedName>
</protein>
<dbReference type="Pfam" id="PF13715">
    <property type="entry name" value="CarbopepD_reg_2"/>
    <property type="match status" value="1"/>
</dbReference>
<dbReference type="SUPFAM" id="SSF49464">
    <property type="entry name" value="Carboxypeptidase regulatory domain-like"/>
    <property type="match status" value="1"/>
</dbReference>
<evidence type="ECO:0000256" key="6">
    <source>
        <dbReference type="ARBA" id="ARBA00023077"/>
    </source>
</evidence>
<gene>
    <name evidence="14" type="ORF">NAT50_10225</name>
</gene>
<feature type="domain" description="TonB-dependent receptor-like beta-barrel" evidence="12">
    <location>
        <begin position="311"/>
        <end position="753"/>
    </location>
</feature>
<evidence type="ECO:0000313" key="15">
    <source>
        <dbReference type="Proteomes" id="UP001317191"/>
    </source>
</evidence>
<keyword evidence="4 10" id="KW-0812">Transmembrane</keyword>
<keyword evidence="7 10" id="KW-0472">Membrane</keyword>
<keyword evidence="3 10" id="KW-1134">Transmembrane beta strand</keyword>
<comment type="caution">
    <text evidence="14">The sequence shown here is derived from an EMBL/GenBank/DDBJ whole genome shotgun (WGS) entry which is preliminary data.</text>
</comment>
<evidence type="ECO:0000256" key="10">
    <source>
        <dbReference type="PROSITE-ProRule" id="PRU01360"/>
    </source>
</evidence>
<comment type="subcellular location">
    <subcellularLocation>
        <location evidence="1 10">Cell outer membrane</location>
        <topology evidence="1 10">Multi-pass membrane protein</topology>
    </subcellularLocation>
</comment>
<evidence type="ECO:0000256" key="11">
    <source>
        <dbReference type="RuleBase" id="RU003357"/>
    </source>
</evidence>
<evidence type="ECO:0000256" key="1">
    <source>
        <dbReference type="ARBA" id="ARBA00004571"/>
    </source>
</evidence>
<dbReference type="Pfam" id="PF00593">
    <property type="entry name" value="TonB_dep_Rec_b-barrel"/>
    <property type="match status" value="1"/>
</dbReference>
<proteinExistence type="inferred from homology"/>
<evidence type="ECO:0000256" key="5">
    <source>
        <dbReference type="ARBA" id="ARBA00022729"/>
    </source>
</evidence>
<accession>A0ABT0TQG5</accession>
<dbReference type="InterPro" id="IPR039426">
    <property type="entry name" value="TonB-dep_rcpt-like"/>
</dbReference>
<evidence type="ECO:0000259" key="12">
    <source>
        <dbReference type="Pfam" id="PF00593"/>
    </source>
</evidence>
<keyword evidence="6 11" id="KW-0798">TonB box</keyword>